<reference evidence="2 3" key="1">
    <citation type="submission" date="2022-03" db="EMBL/GenBank/DDBJ databases">
        <authorList>
            <person name="Macdonald S."/>
            <person name="Ahmed S."/>
            <person name="Newling K."/>
        </authorList>
    </citation>
    <scope>NUCLEOTIDE SEQUENCE [LARGE SCALE GENOMIC DNA]</scope>
</reference>
<evidence type="ECO:0000313" key="3">
    <source>
        <dbReference type="Proteomes" id="UP001642260"/>
    </source>
</evidence>
<dbReference type="EMBL" id="CAKOAT010337376">
    <property type="protein sequence ID" value="CAH8362643.1"/>
    <property type="molecule type" value="Genomic_DNA"/>
</dbReference>
<organism evidence="2 3">
    <name type="scientific">Eruca vesicaria subsp. sativa</name>
    <name type="common">Garden rocket</name>
    <name type="synonym">Eruca sativa</name>
    <dbReference type="NCBI Taxonomy" id="29727"/>
    <lineage>
        <taxon>Eukaryota</taxon>
        <taxon>Viridiplantae</taxon>
        <taxon>Streptophyta</taxon>
        <taxon>Embryophyta</taxon>
        <taxon>Tracheophyta</taxon>
        <taxon>Spermatophyta</taxon>
        <taxon>Magnoliopsida</taxon>
        <taxon>eudicotyledons</taxon>
        <taxon>Gunneridae</taxon>
        <taxon>Pentapetalae</taxon>
        <taxon>rosids</taxon>
        <taxon>malvids</taxon>
        <taxon>Brassicales</taxon>
        <taxon>Brassicaceae</taxon>
        <taxon>Brassiceae</taxon>
        <taxon>Eruca</taxon>
    </lineage>
</organism>
<accession>A0ABC8KTT0</accession>
<dbReference type="Proteomes" id="UP001642260">
    <property type="component" value="Unassembled WGS sequence"/>
</dbReference>
<proteinExistence type="predicted"/>
<evidence type="ECO:0000313" key="2">
    <source>
        <dbReference type="EMBL" id="CAH8362643.1"/>
    </source>
</evidence>
<dbReference type="AlphaFoldDB" id="A0ABC8KTT0"/>
<comment type="caution">
    <text evidence="2">The sequence shown here is derived from an EMBL/GenBank/DDBJ whole genome shotgun (WGS) entry which is preliminary data.</text>
</comment>
<feature type="region of interest" description="Disordered" evidence="1">
    <location>
        <begin position="69"/>
        <end position="88"/>
    </location>
</feature>
<gene>
    <name evidence="2" type="ORF">ERUC_LOCUS28399</name>
</gene>
<name>A0ABC8KTT0_ERUVS</name>
<protein>
    <submittedName>
        <fullName evidence="2">Uncharacterized protein</fullName>
    </submittedName>
</protein>
<sequence length="88" mass="9880">MIRWACHFWIQEELEENGSGKGRVAFQDKSSRRIRNKEHADLERLHMGCQVKEQRRRWRRRGGGGSGLIGEFVGGGDEGLGGGGGRKT</sequence>
<evidence type="ECO:0000256" key="1">
    <source>
        <dbReference type="SAM" id="MobiDB-lite"/>
    </source>
</evidence>
<keyword evidence="3" id="KW-1185">Reference proteome</keyword>